<dbReference type="PROSITE" id="PS00232">
    <property type="entry name" value="CADHERIN_1"/>
    <property type="match status" value="21"/>
</dbReference>
<feature type="domain" description="Cadherin" evidence="21">
    <location>
        <begin position="2345"/>
        <end position="2447"/>
    </location>
</feature>
<evidence type="ECO:0000256" key="1">
    <source>
        <dbReference type="ARBA" id="ARBA00004251"/>
    </source>
</evidence>
<dbReference type="FunFam" id="2.60.40.60:FF:000116">
    <property type="entry name" value="Dachsous cadherin-related 2"/>
    <property type="match status" value="1"/>
</dbReference>
<dbReference type="Pfam" id="PF25374">
    <property type="entry name" value="Cadherin_FAT4_N"/>
    <property type="match status" value="1"/>
</dbReference>
<evidence type="ECO:0000256" key="17">
    <source>
        <dbReference type="SAM" id="Phobius"/>
    </source>
</evidence>
<dbReference type="Gene3D" id="2.60.40.60">
    <property type="entry name" value="Cadherins"/>
    <property type="match status" value="34"/>
</dbReference>
<dbReference type="FunFam" id="2.10.25.10:FF:000321">
    <property type="entry name" value="Protein delta homolog 1"/>
    <property type="match status" value="1"/>
</dbReference>
<accession>A0AAD9Q792</accession>
<keyword evidence="2" id="KW-1003">Cell membrane</keyword>
<evidence type="ECO:0000256" key="8">
    <source>
        <dbReference type="ARBA" id="ARBA00022837"/>
    </source>
</evidence>
<gene>
    <name evidence="22" type="ORF">P5673_021994</name>
</gene>
<dbReference type="GO" id="GO:0016342">
    <property type="term" value="C:catenin complex"/>
    <property type="evidence" value="ECO:0007669"/>
    <property type="project" value="TreeGrafter"/>
</dbReference>
<evidence type="ECO:0000259" key="20">
    <source>
        <dbReference type="PROSITE" id="PS50026"/>
    </source>
</evidence>
<feature type="domain" description="Cadherin" evidence="21">
    <location>
        <begin position="344"/>
        <end position="456"/>
    </location>
</feature>
<evidence type="ECO:0000256" key="16">
    <source>
        <dbReference type="SAM" id="MobiDB-lite"/>
    </source>
</evidence>
<dbReference type="GO" id="GO:0048729">
    <property type="term" value="P:tissue morphogenesis"/>
    <property type="evidence" value="ECO:0007669"/>
    <property type="project" value="UniProtKB-ARBA"/>
</dbReference>
<comment type="subcellular location">
    <subcellularLocation>
        <location evidence="1">Cell membrane</location>
        <topology evidence="1">Single-pass type I membrane protein</topology>
    </subcellularLocation>
</comment>
<feature type="domain" description="Cadherin" evidence="21">
    <location>
        <begin position="2855"/>
        <end position="2965"/>
    </location>
</feature>
<evidence type="ECO:0000256" key="18">
    <source>
        <dbReference type="SAM" id="SignalP"/>
    </source>
</evidence>
<feature type="domain" description="Cadherin" evidence="21">
    <location>
        <begin position="977"/>
        <end position="1080"/>
    </location>
</feature>
<feature type="domain" description="Cadherin" evidence="21">
    <location>
        <begin position="562"/>
        <end position="668"/>
    </location>
</feature>
<dbReference type="FunFam" id="2.60.40.60:FF:000123">
    <property type="entry name" value="Protocadherin beta 4"/>
    <property type="match status" value="1"/>
</dbReference>
<dbReference type="GO" id="GO:0007163">
    <property type="term" value="P:establishment or maintenance of cell polarity"/>
    <property type="evidence" value="ECO:0007669"/>
    <property type="project" value="UniProtKB-ARBA"/>
</dbReference>
<feature type="disulfide bond" evidence="15">
    <location>
        <begin position="4157"/>
        <end position="4166"/>
    </location>
</feature>
<dbReference type="FunFam" id="2.60.40.60:FF:000013">
    <property type="entry name" value="Cadherin EGF LAG seven-pass G-type receptor"/>
    <property type="match status" value="1"/>
</dbReference>
<dbReference type="SMART" id="SM00181">
    <property type="entry name" value="EGF"/>
    <property type="match status" value="5"/>
</dbReference>
<dbReference type="CDD" id="cd11304">
    <property type="entry name" value="Cadherin_repeat"/>
    <property type="match status" value="32"/>
</dbReference>
<dbReference type="Pfam" id="PF02210">
    <property type="entry name" value="Laminin_G_2"/>
    <property type="match status" value="1"/>
</dbReference>
<evidence type="ECO:0000256" key="3">
    <source>
        <dbReference type="ARBA" id="ARBA00022536"/>
    </source>
</evidence>
<dbReference type="PROSITE" id="PS00022">
    <property type="entry name" value="EGF_1"/>
    <property type="match status" value="5"/>
</dbReference>
<dbReference type="GO" id="GO:0008013">
    <property type="term" value="F:beta-catenin binding"/>
    <property type="evidence" value="ECO:0007669"/>
    <property type="project" value="TreeGrafter"/>
</dbReference>
<evidence type="ECO:0000256" key="2">
    <source>
        <dbReference type="ARBA" id="ARBA00022475"/>
    </source>
</evidence>
<feature type="disulfide bond" evidence="15">
    <location>
        <begin position="3869"/>
        <end position="3878"/>
    </location>
</feature>
<dbReference type="InterPro" id="IPR001881">
    <property type="entry name" value="EGF-like_Ca-bd_dom"/>
</dbReference>
<evidence type="ECO:0000256" key="11">
    <source>
        <dbReference type="ARBA" id="ARBA00023136"/>
    </source>
</evidence>
<dbReference type="InterPro" id="IPR000742">
    <property type="entry name" value="EGF"/>
</dbReference>
<dbReference type="PRINTS" id="PR00205">
    <property type="entry name" value="CADHERIN"/>
</dbReference>
<dbReference type="Pfam" id="PF00008">
    <property type="entry name" value="EGF"/>
    <property type="match status" value="3"/>
</dbReference>
<dbReference type="GO" id="GO:0007156">
    <property type="term" value="P:homophilic cell adhesion via plasma membrane adhesion molecules"/>
    <property type="evidence" value="ECO:0007669"/>
    <property type="project" value="InterPro"/>
</dbReference>
<feature type="disulfide bond" evidence="15">
    <location>
        <begin position="4426"/>
        <end position="4435"/>
    </location>
</feature>
<feature type="domain" description="Cadherin" evidence="21">
    <location>
        <begin position="117"/>
        <end position="230"/>
    </location>
</feature>
<feature type="domain" description="Cadherin" evidence="21">
    <location>
        <begin position="772"/>
        <end position="874"/>
    </location>
</feature>
<dbReference type="Gene3D" id="2.60.120.200">
    <property type="match status" value="2"/>
</dbReference>
<feature type="domain" description="EGF-like" evidence="20">
    <location>
        <begin position="3881"/>
        <end position="3917"/>
    </location>
</feature>
<feature type="domain" description="Cadherin" evidence="21">
    <location>
        <begin position="2548"/>
        <end position="2645"/>
    </location>
</feature>
<dbReference type="InterPro" id="IPR000152">
    <property type="entry name" value="EGF-type_Asp/Asn_hydroxyl_site"/>
</dbReference>
<feature type="transmembrane region" description="Helical" evidence="17">
    <location>
        <begin position="4478"/>
        <end position="4500"/>
    </location>
</feature>
<keyword evidence="8 14" id="KW-0106">Calcium</keyword>
<feature type="domain" description="Cadherin" evidence="21">
    <location>
        <begin position="2136"/>
        <end position="2240"/>
    </location>
</feature>
<feature type="domain" description="Cadherin" evidence="21">
    <location>
        <begin position="2448"/>
        <end position="2547"/>
    </location>
</feature>
<dbReference type="CDD" id="cd00054">
    <property type="entry name" value="EGF_CA"/>
    <property type="match status" value="5"/>
</dbReference>
<keyword evidence="13" id="KW-0325">Glycoprotein</keyword>
<organism evidence="22 23">
    <name type="scientific">Acropora cervicornis</name>
    <name type="common">Staghorn coral</name>
    <dbReference type="NCBI Taxonomy" id="6130"/>
    <lineage>
        <taxon>Eukaryota</taxon>
        <taxon>Metazoa</taxon>
        <taxon>Cnidaria</taxon>
        <taxon>Anthozoa</taxon>
        <taxon>Hexacorallia</taxon>
        <taxon>Scleractinia</taxon>
        <taxon>Astrocoeniina</taxon>
        <taxon>Acroporidae</taxon>
        <taxon>Acropora</taxon>
    </lineage>
</organism>
<dbReference type="FunFam" id="2.60.40.60:FF:000015">
    <property type="entry name" value="FAT atypical cadherin 1"/>
    <property type="match status" value="1"/>
</dbReference>
<feature type="compositionally biased region" description="Polar residues" evidence="16">
    <location>
        <begin position="4629"/>
        <end position="4638"/>
    </location>
</feature>
<feature type="domain" description="Cadherin" evidence="21">
    <location>
        <begin position="65"/>
        <end position="116"/>
    </location>
</feature>
<feature type="domain" description="Cadherin" evidence="21">
    <location>
        <begin position="231"/>
        <end position="339"/>
    </location>
</feature>
<feature type="domain" description="Cadherin" evidence="21">
    <location>
        <begin position="1715"/>
        <end position="1819"/>
    </location>
</feature>
<feature type="domain" description="Cadherin" evidence="21">
    <location>
        <begin position="3383"/>
        <end position="3490"/>
    </location>
</feature>
<protein>
    <submittedName>
        <fullName evidence="22">Protocadherin Fat 4</fullName>
    </submittedName>
</protein>
<name>A0AAD9Q792_ACRCE</name>
<proteinExistence type="predicted"/>
<dbReference type="SMART" id="SM00112">
    <property type="entry name" value="CA"/>
    <property type="match status" value="34"/>
</dbReference>
<reference evidence="22" key="2">
    <citation type="journal article" date="2023" name="Science">
        <title>Genomic signatures of disease resistance in endangered staghorn corals.</title>
        <authorList>
            <person name="Vollmer S.V."/>
            <person name="Selwyn J.D."/>
            <person name="Despard B.A."/>
            <person name="Roesel C.L."/>
        </authorList>
    </citation>
    <scope>NUCLEOTIDE SEQUENCE</scope>
    <source>
        <strain evidence="22">K2</strain>
    </source>
</reference>
<keyword evidence="12 15" id="KW-1015">Disulfide bond</keyword>
<comment type="caution">
    <text evidence="15">Lacks conserved residue(s) required for the propagation of feature annotation.</text>
</comment>
<feature type="domain" description="Cadherin" evidence="21">
    <location>
        <begin position="2241"/>
        <end position="2344"/>
    </location>
</feature>
<dbReference type="InterPro" id="IPR018097">
    <property type="entry name" value="EGF_Ca-bd_CS"/>
</dbReference>
<keyword evidence="5" id="KW-0479">Metal-binding</keyword>
<dbReference type="EMBL" id="JARQWQ010000058">
    <property type="protein sequence ID" value="KAK2556004.1"/>
    <property type="molecule type" value="Genomic_DNA"/>
</dbReference>
<feature type="chain" id="PRO_5042212915" evidence="18">
    <location>
        <begin position="30"/>
        <end position="4937"/>
    </location>
</feature>
<dbReference type="GO" id="GO:0045296">
    <property type="term" value="F:cadherin binding"/>
    <property type="evidence" value="ECO:0007669"/>
    <property type="project" value="TreeGrafter"/>
</dbReference>
<feature type="compositionally biased region" description="Basic and acidic residues" evidence="16">
    <location>
        <begin position="4712"/>
        <end position="4726"/>
    </location>
</feature>
<dbReference type="PROSITE" id="PS00010">
    <property type="entry name" value="ASX_HYDROXYL"/>
    <property type="match status" value="2"/>
</dbReference>
<dbReference type="PROSITE" id="PS50025">
    <property type="entry name" value="LAM_G_DOMAIN"/>
    <property type="match status" value="2"/>
</dbReference>
<evidence type="ECO:0000256" key="14">
    <source>
        <dbReference type="PROSITE-ProRule" id="PRU00043"/>
    </source>
</evidence>
<keyword evidence="11 17" id="KW-0472">Membrane</keyword>
<feature type="domain" description="Cadherin" evidence="21">
    <location>
        <begin position="1508"/>
        <end position="1610"/>
    </location>
</feature>
<feature type="signal peptide" evidence="18">
    <location>
        <begin position="1"/>
        <end position="29"/>
    </location>
</feature>
<dbReference type="InterPro" id="IPR020894">
    <property type="entry name" value="Cadherin_CS"/>
</dbReference>
<feature type="domain" description="Cadherin" evidence="21">
    <location>
        <begin position="875"/>
        <end position="976"/>
    </location>
</feature>
<keyword evidence="6 18" id="KW-0732">Signal</keyword>
<keyword evidence="4 17" id="KW-0812">Transmembrane</keyword>
<evidence type="ECO:0000256" key="13">
    <source>
        <dbReference type="ARBA" id="ARBA00023180"/>
    </source>
</evidence>
<evidence type="ECO:0000259" key="19">
    <source>
        <dbReference type="PROSITE" id="PS50025"/>
    </source>
</evidence>
<feature type="domain" description="EGF-like" evidence="20">
    <location>
        <begin position="4399"/>
        <end position="4436"/>
    </location>
</feature>
<dbReference type="SMART" id="SM00179">
    <property type="entry name" value="EGF_CA"/>
    <property type="match status" value="4"/>
</dbReference>
<keyword evidence="7" id="KW-0677">Repeat</keyword>
<keyword evidence="9" id="KW-0130">Cell adhesion</keyword>
<dbReference type="SUPFAM" id="SSF49899">
    <property type="entry name" value="Concanavalin A-like lectins/glucanases"/>
    <property type="match status" value="2"/>
</dbReference>
<dbReference type="PROSITE" id="PS01187">
    <property type="entry name" value="EGF_CA"/>
    <property type="match status" value="1"/>
</dbReference>
<dbReference type="InterPro" id="IPR013320">
    <property type="entry name" value="ConA-like_dom_sf"/>
</dbReference>
<dbReference type="Gene3D" id="2.10.25.10">
    <property type="entry name" value="Laminin"/>
    <property type="match status" value="5"/>
</dbReference>
<dbReference type="PROSITE" id="PS50268">
    <property type="entry name" value="CADHERIN_2"/>
    <property type="match status" value="34"/>
</dbReference>
<dbReference type="FunFam" id="2.60.40.60:FF:000020">
    <property type="entry name" value="Dachsous cadherin-related 1b"/>
    <property type="match status" value="9"/>
</dbReference>
<feature type="domain" description="Cadherin" evidence="21">
    <location>
        <begin position="1081"/>
        <end position="1189"/>
    </location>
</feature>
<feature type="domain" description="Cadherin" evidence="21">
    <location>
        <begin position="2646"/>
        <end position="2752"/>
    </location>
</feature>
<dbReference type="SUPFAM" id="SSF57196">
    <property type="entry name" value="EGF/Laminin"/>
    <property type="match status" value="3"/>
</dbReference>
<evidence type="ECO:0000313" key="23">
    <source>
        <dbReference type="Proteomes" id="UP001249851"/>
    </source>
</evidence>
<evidence type="ECO:0000256" key="6">
    <source>
        <dbReference type="ARBA" id="ARBA00022729"/>
    </source>
</evidence>
<dbReference type="InterPro" id="IPR001791">
    <property type="entry name" value="Laminin_G"/>
</dbReference>
<dbReference type="PANTHER" id="PTHR24027:SF438">
    <property type="entry name" value="CADHERIN 23"/>
    <property type="match status" value="1"/>
</dbReference>
<dbReference type="InterPro" id="IPR015919">
    <property type="entry name" value="Cadherin-like_sf"/>
</dbReference>
<dbReference type="InterPro" id="IPR002126">
    <property type="entry name" value="Cadherin-like_dom"/>
</dbReference>
<feature type="disulfide bond" evidence="15">
    <location>
        <begin position="3831"/>
        <end position="3840"/>
    </location>
</feature>
<dbReference type="Pfam" id="PF00054">
    <property type="entry name" value="Laminin_G_1"/>
    <property type="match status" value="1"/>
</dbReference>
<feature type="domain" description="Cadherin" evidence="21">
    <location>
        <begin position="1925"/>
        <end position="2031"/>
    </location>
</feature>
<dbReference type="PROSITE" id="PS01186">
    <property type="entry name" value="EGF_2"/>
    <property type="match status" value="3"/>
</dbReference>
<evidence type="ECO:0000313" key="22">
    <source>
        <dbReference type="EMBL" id="KAK2556004.1"/>
    </source>
</evidence>
<evidence type="ECO:0000256" key="12">
    <source>
        <dbReference type="ARBA" id="ARBA00023157"/>
    </source>
</evidence>
<keyword evidence="10 17" id="KW-1133">Transmembrane helix</keyword>
<dbReference type="FunFam" id="2.60.40.60:FF:000024">
    <property type="entry name" value="FAT atypical cadherin 3"/>
    <property type="match status" value="1"/>
</dbReference>
<feature type="region of interest" description="Disordered" evidence="16">
    <location>
        <begin position="4191"/>
        <end position="4213"/>
    </location>
</feature>
<feature type="domain" description="Cadherin" evidence="21">
    <location>
        <begin position="1295"/>
        <end position="1398"/>
    </location>
</feature>
<evidence type="ECO:0000256" key="4">
    <source>
        <dbReference type="ARBA" id="ARBA00022692"/>
    </source>
</evidence>
<dbReference type="SMART" id="SM00282">
    <property type="entry name" value="LamG"/>
    <property type="match status" value="2"/>
</dbReference>
<dbReference type="FunFam" id="2.60.40.60:FF:000092">
    <property type="entry name" value="Protocadherin 8"/>
    <property type="match status" value="1"/>
</dbReference>
<feature type="domain" description="Cadherin" evidence="21">
    <location>
        <begin position="2031"/>
        <end position="2135"/>
    </location>
</feature>
<evidence type="ECO:0000256" key="7">
    <source>
        <dbReference type="ARBA" id="ARBA00022737"/>
    </source>
</evidence>
<dbReference type="CDD" id="cd00110">
    <property type="entry name" value="LamG"/>
    <property type="match status" value="2"/>
</dbReference>
<dbReference type="FunFam" id="2.60.40.60:FF:000039">
    <property type="entry name" value="FAT atypical cadherin 3"/>
    <property type="match status" value="2"/>
</dbReference>
<feature type="domain" description="Laminin G" evidence="19">
    <location>
        <begin position="4172"/>
        <end position="4369"/>
    </location>
</feature>
<feature type="domain" description="EGF-like" evidence="20">
    <location>
        <begin position="3783"/>
        <end position="3841"/>
    </location>
</feature>
<dbReference type="GO" id="GO:0016477">
    <property type="term" value="P:cell migration"/>
    <property type="evidence" value="ECO:0007669"/>
    <property type="project" value="TreeGrafter"/>
</dbReference>
<feature type="domain" description="Cadherin" evidence="21">
    <location>
        <begin position="3498"/>
        <end position="3596"/>
    </location>
</feature>
<feature type="domain" description="Cadherin" evidence="21">
    <location>
        <begin position="3070"/>
        <end position="3174"/>
    </location>
</feature>
<feature type="disulfide bond" evidence="15">
    <location>
        <begin position="3907"/>
        <end position="3916"/>
    </location>
</feature>
<feature type="domain" description="Cadherin" evidence="21">
    <location>
        <begin position="457"/>
        <end position="561"/>
    </location>
</feature>
<evidence type="ECO:0000259" key="21">
    <source>
        <dbReference type="PROSITE" id="PS50268"/>
    </source>
</evidence>
<keyword evidence="23" id="KW-1185">Reference proteome</keyword>
<feature type="domain" description="EGF-like" evidence="20">
    <location>
        <begin position="3843"/>
        <end position="3879"/>
    </location>
</feature>
<feature type="domain" description="Cadherin" evidence="21">
    <location>
        <begin position="2752"/>
        <end position="2854"/>
    </location>
</feature>
<dbReference type="PROSITE" id="PS50026">
    <property type="entry name" value="EGF_3"/>
    <property type="match status" value="5"/>
</dbReference>
<dbReference type="PANTHER" id="PTHR24027">
    <property type="entry name" value="CADHERIN-23"/>
    <property type="match status" value="1"/>
</dbReference>
<evidence type="ECO:0000256" key="5">
    <source>
        <dbReference type="ARBA" id="ARBA00022723"/>
    </source>
</evidence>
<dbReference type="FunFam" id="2.60.40.60:FF:000081">
    <property type="entry name" value="protocadherin Fat 4"/>
    <property type="match status" value="1"/>
</dbReference>
<feature type="domain" description="Cadherin" evidence="21">
    <location>
        <begin position="3175"/>
        <end position="3281"/>
    </location>
</feature>
<dbReference type="FunFam" id="2.10.25.10:FF:000095">
    <property type="entry name" value="Notch, isoform B"/>
    <property type="match status" value="1"/>
</dbReference>
<feature type="domain" description="Cadherin" evidence="21">
    <location>
        <begin position="1611"/>
        <end position="1714"/>
    </location>
</feature>
<dbReference type="GO" id="GO:0009887">
    <property type="term" value="P:animal organ morphogenesis"/>
    <property type="evidence" value="ECO:0007669"/>
    <property type="project" value="UniProtKB-ARBA"/>
</dbReference>
<dbReference type="FunFam" id="2.60.40.60:FF:000104">
    <property type="entry name" value="cadherin-23 isoform X1"/>
    <property type="match status" value="2"/>
</dbReference>
<keyword evidence="3 15" id="KW-0245">EGF-like domain</keyword>
<dbReference type="GO" id="GO:0005509">
    <property type="term" value="F:calcium ion binding"/>
    <property type="evidence" value="ECO:0007669"/>
    <property type="project" value="UniProtKB-UniRule"/>
</dbReference>
<feature type="domain" description="Cadherin" evidence="21">
    <location>
        <begin position="1820"/>
        <end position="1924"/>
    </location>
</feature>
<feature type="domain" description="Laminin G" evidence="19">
    <location>
        <begin position="3946"/>
        <end position="4129"/>
    </location>
</feature>
<dbReference type="Pfam" id="PF00028">
    <property type="entry name" value="Cadherin"/>
    <property type="match status" value="32"/>
</dbReference>
<dbReference type="GO" id="GO:0007399">
    <property type="term" value="P:nervous system development"/>
    <property type="evidence" value="ECO:0007669"/>
    <property type="project" value="UniProtKB-ARBA"/>
</dbReference>
<feature type="domain" description="Cadherin" evidence="21">
    <location>
        <begin position="669"/>
        <end position="771"/>
    </location>
</feature>
<feature type="domain" description="Cadherin" evidence="21">
    <location>
        <begin position="3282"/>
        <end position="3382"/>
    </location>
</feature>
<feature type="domain" description="Cadherin" evidence="21">
    <location>
        <begin position="1399"/>
        <end position="1508"/>
    </location>
</feature>
<feature type="domain" description="Cadherin" evidence="21">
    <location>
        <begin position="1190"/>
        <end position="1294"/>
    </location>
</feature>
<dbReference type="SUPFAM" id="SSF49313">
    <property type="entry name" value="Cadherin-like"/>
    <property type="match status" value="34"/>
</dbReference>
<feature type="region of interest" description="Disordered" evidence="16">
    <location>
        <begin position="4623"/>
        <end position="4726"/>
    </location>
</feature>
<reference evidence="22" key="1">
    <citation type="journal article" date="2023" name="G3 (Bethesda)">
        <title>Whole genome assembly and annotation of the endangered Caribbean coral Acropora cervicornis.</title>
        <authorList>
            <person name="Selwyn J.D."/>
            <person name="Vollmer S.V."/>
        </authorList>
    </citation>
    <scope>NUCLEOTIDE SEQUENCE</scope>
    <source>
        <strain evidence="22">K2</strain>
    </source>
</reference>
<dbReference type="FunFam" id="2.60.40.60:FF:000080">
    <property type="entry name" value="FAT atypical cadherin 1"/>
    <property type="match status" value="1"/>
</dbReference>
<evidence type="ECO:0000256" key="10">
    <source>
        <dbReference type="ARBA" id="ARBA00022989"/>
    </source>
</evidence>
<dbReference type="FunFam" id="2.60.40.60:FF:000033">
    <property type="entry name" value="FAT atypical cadherin 1"/>
    <property type="match status" value="2"/>
</dbReference>
<feature type="domain" description="EGF-like" evidence="20">
    <location>
        <begin position="4131"/>
        <end position="4167"/>
    </location>
</feature>
<evidence type="ECO:0000256" key="9">
    <source>
        <dbReference type="ARBA" id="ARBA00022889"/>
    </source>
</evidence>
<dbReference type="Proteomes" id="UP001249851">
    <property type="component" value="Unassembled WGS sequence"/>
</dbReference>
<comment type="caution">
    <text evidence="22">The sequence shown here is derived from an EMBL/GenBank/DDBJ whole genome shotgun (WGS) entry which is preliminary data.</text>
</comment>
<dbReference type="InterPro" id="IPR039808">
    <property type="entry name" value="Cadherin"/>
</dbReference>
<evidence type="ECO:0000256" key="15">
    <source>
        <dbReference type="PROSITE-ProRule" id="PRU00076"/>
    </source>
</evidence>
<sequence>MVNRKLSSMRRTLCMFYVCLSASILPVTSDTTYSFRLQEELPADTFVGTINVQRGQISGNSAQFFSISRSGDITTTLPVDRESLSSNPIVFDVRSSSSAVTVRIHVDDINDNIPEFPSPVLPLRIFENDQVNSEYSIDLATDADAAENGTVDYAIISGNEDGKFRLGRNATECSTNGFSLCIVTEGSLDRENVSFYQLNISASDRGKPSQRSFCLVNITIVDLNDNSPVFSKSIYSVNVNENNPVGVQILAVTATDKDQGVNGKIEYSFQNDPGSSKFQVNTSSGVISTRIPLDYDVQGQKSYSFKVYARDRPGKPDFRQATADIMVNILDVNDNIPQLQVFYSQGKSPAEVSENTVIGTVIATVLINDGDDSSGPNGQVYVEIANGNGTFELVYITMTPTGGFIYQLKTATSLDRERIAFHNIIITARDGGSPSLNSTVNVLLLVKDVNDEVPTFSKPRYTASVSEQAQNGSSVLRVEAHDSDTGSNAQISYLIISGNELHWFGIDSASGLITTENSIDRESLPQVTLTVLAQDHGLPSLNSTALVIVSVRDINDNAPRFNQSNFHARLPENMEPGAIVITLQATDDDDGANGNVTYMIDSRSHVLLDTFSIGATSGILSTKVKLDREGRSFYDIPVIASDHGVVQRSSRALVHLFVSDVNDNYPIFYPVTYIESILSNSKPGNLTQITATDADEGSNGQIIYSIIKGDEGKFDIDSSSGVLRTLASLDSKVKGYYKLIIAAQDMGGKFAQQNASVEVTVQGQSDNLPQFEYAVYNFSVYENVAQRTYIGRVVATSKDNNASMRYTIVSGDPGQLFSVDSVGGIIMVHGKLDRETKDKYSLNVIAQVGNVRPLSATTTIFIEILDSNDNSPQFSPTSAAATIDASWPAGKQIYVATAFDKDAGLNGIVHYQLTDDGNGLCKVNTTSGAILLARRVTSIDDSQLVLSMLASDLGSPPLHAVFMLRVVIVSNNPPRFLASSFTVNIPRDVPIGKQILPVTALDPDSGTNGMVVYAITPTGNEEGLFGISKKGILLVNKNLDLASLLHSLTVTATDKGETTLTSSTSVTVRIQDSISYQAIFKNQTFVFSVMENQLPGSIVCRLIPISSDSSRRDKVVYSLIDDRGDFMIDSSSGVISSSKQFDREALIAQSGHSTVTLLAKATTSDIPHKQDTAVVVIRVQDQNDNVPYFRRSVVFVTVKESSQVGSMIYKVSASDPDEGDNAAFTFSIVSKPRIEVFWINSVSGYLFLNQSLDREKVDHYVLTVQATDVNNSSMYSQVNIEIVVADANDNYPVFTTRHLTVGASENLPVSSQIAVVHAEDKDQGVNAEIAYTITWGNWEALFDINHLTGEIILKKPLDFERTKRYSLNITADDRGNPALSTVSWLTVNVIDENDRPVFSDHPTVFTIRENATVGSEIGQCLATDEDTGMNGQIKFSLDSQTPLEEAAFEVNPANCVITTRRKLDREIAPMYKLVIRAMDSGTPEYAQRSAYKEITILLQDVNDNKPRFVTPPSVAVLSDVTANSLVTAIWAMDPDEGTNSQIIYNLKGGDTNLFKFDTNTGALTTSAQLPSGRLRFQLMLSARDGGIPNQIAETNVTIFKKGQPNNGPTFTHAVYKGSVEENTSPGTSVIQVAASSPSAYIRYYVTADSSNGSFVLSETSGLITAAFELDREASPMSFFTLTVYAVNISGPSPRTSGCTVEITLLDKNDNPPIFQQNLYRSTVMETLPAGERVCVVTAVDKDIGQNAEVEYSILTGNIDGAFQINISTGVITTLKTLNRTQISNYTLTVSASDKGLPSRKSNCLVTITVLDSNNHLPQFSRAYYALSVVEGTAIGTILGKGTANDDDHGENAQITYTIAGDHPSDEFRINPFSGNLKVARKLDRETVEVYILNISASDHGTPPLSSFVEVYVNVLDKNDNPPLFSQSVYTASISEAAALQSSIATVLATDKDFGTNALITYTILSGNSDRTFSIYPNGTIYNLKTFDREKKSSYFLTVMARDKAEPVMRQLSSTTVVQLTITDINDNSPYFISSNVTHVSEHAKTGDAVMKIMVADLDEGSNSLISFSLGNFGSATPFTLGSTDGVLRVSGSLDRELRSSYELKVTASDQGIPPKNAKMKLTVIVDDFNDHAPVFQRRTNTVTIKEDILIGSEVARFYATDADQGRNAEVRYSIAAGNANGTFEMDPLAGVLSTIKSLDRETIPDYTLLIRASDLGIPELHSEETLKIILSDVNDNAPTFPRASYSANVYENQVKANVITVVAADDDEGSDGLVSYQIIYGNEEGVFTMDSQSGQIGVRVALDRETQAEYFLRIRAKDGGAPPLVGETDVTIKVTDVNDNSPIFQPNVLKAVVKENLPAGAPVAQVSATDVDHGSNARITYYLLVTLDLFTIDPNTGEITTTVSLDREKTPSYELVILTVDGGIPRREGNATLFIAVEDANDFDPVFASKQYSATIAPGALPGTFIIMASAMDNDIGPNAESVYTVSGLPPVFQIAPRSGIITVAETVPMNRSSYSFTVKATNVDAAQRFDTTTVRITAAPGSYPVFQHFDLNLTVSEAATLGTKLVTVNATGHTSYFIAAGNVGEVFEIDKVNGELKIVKHLDYESRSSYRVVIGARDGSVQSLASFVVLHIAVIDVNDNAPVFNQSVYLVDIQEDLPFNSTVMWLYAHDRDSGPNAEMEFKMVSERSPASSAFHVSLTSGRVYTKIKLDRENTSSYSFKVRVEDVSDRSMASEAVVIVNVQDINDNIPVFVPPLSGSLHENVSRGYQIAVLMATDADAQDDAQLRFGFAAGGNPGDMFSLDARSGNLTLKRTLNREDKSQYVLRVTVDDSLHTTVSNFTVTVLDVNDNPPRFLSNPITQKITEKLPVQTVVLNLTALDDDVGANAEILYFILPSPSSDFFKVDRQTGALRLEKMLTYKKPRLSSNGNQYNITVKAWNPYAPFYEATADVIIEVTDANDHAPVFLSPRFDFFVLVTARINESVGRAEAVDEQDDGLNAFVIYEKLVGNGSLLFNVEQDSGNVTVAGSLDTPGLFYLQVRARDLGHPVMESKADVYVEVIEPNNHSPIFGLNQYRKTVLESLAVGREVIQVTASDQDSGKNGQVFYHVERSDPPGYLGIGRQSGSIYVERPLDYETARLIKLKVLATDGGRKPRSSSVEVRIELLDVNDNRPVFTKREYDGYIAENTARGTAVITVTAVDLDQLDGGRVEYGIIGVDVLEFFEINKTSGEITSKVSFDYEVRQLYEVIISAKDHGSPQLYSQPNAKVLVHVTSVNEYVPRFNQSLFTASVAENAPVGQPVTRIAASDKDKGPDMGDSNNKGFSLDSSSGVLSVSGRLDSERAGIVMLQVVVKNALQNIVTPDTSDVARIIITVTDANEAPYFIQKVYNSRVKEDSLPGTFVQKVTAIDDDSAKHPVTSKITYGISTGNIGNAFAIDADTGVISTLTKLDRESVARYHLTITATDQGLPPLSSNGTVNVKLEDVNDNAPRLFANCSGYVRENQPRGTLVMKLQPYDPDVHPNRGPFTFSITRTDFGKFLLDNSSGEITTTVQLDREAASSYNLSVRISDGGSPPQSAVSFCSILVNDVNDNRPGPAKRVVHVNTNGSFGAGFIADVKPEDPDADDNLVCQIIKNSYDLFSFPPRSCLLTTNRRFNGSAKLDLRVNGSDGRWAVSYDVEVRFVTFNSKTIDNSITVRLRNTSPTAFLLQSYQLFLNAVDRVLLQRNTYEAQLFSIKSSGSGLLDLLVAARNQRFDYMIREDLFAALSKNKSALERNSKVEIQTVDYTPCSASNPCQNGGECTSYIHTLGTKSYEAQPVIFLSLDYEWRFSCLCKPDFAGEKCELSKQGCVSKPCKNGATCIEKGSSFVCECPTGFRGPTCADDVDECLQGPCKNGGTCKNIVGDYQCNCLPGYLGKSCSSGFDFCRVASPTKWAQPKCTCASSQACPCACVGFESAAFLQFPTLKSLQRGAFHNITIEFSTANNNGLLLYNNDGHYDKHSDFITIQIISGRVRMSFYLGDTASAVIVEAPNFVADGQWHRVTAVIDKKVGKVSVDSSSPVTNSSPGNLLKLNLGSSPLYVGGIKDFEQAVNHTGKHIQTDDFLGCMRNVFINGKELELSSSTDSAGIRDRCPRLGQCLAGQCKNGGTCLDYWFDYICQCAEGFSGRNCEQGVKPVKFGTNSFLVLQFNERYRREQQRRDQQGTPARKRRASSPSAEKFSIRFRTRRDGLLLLAMDSAMISDSGYTALEIKSGNIDYSFRKGGKTASFTVSASVTDGEWHNVSLLHQRKSVTVTLDGEATVKEFETAIHDILGKNIKSWHLGGVNSSLSEFKLQKFIGCMENLEINGQHISFSGPNSFAVISSHGGQVEEGCDGSGSCALAQCPDLSIPYCFEEWENYVCISDAQCRPNPCKNNATCLPQKDGSFKCNCVGDFRGERCAIPGVCWPHPCGDKDCRLGDSGSYRCVEAGEQSAAADSSLSPGVIAAIIFFAVLLVLIVAAVIIARRVRRRRSTSDKAPLEYDANKAAEVASDLHDVSQKISPCHSSDDSGVVIRNPSQKSLTELRHATLQNGRDIVIHNVGAPEDYQIKLTKTSREKIDLGFSESDGEFIMHNDSVLTRDTPGIISDVARYSRTPNRRSTPLENEASRHTANKGTKSRGYQFPNPQFRHNLDKRQPLSRSVLDPRLRGPTKSSSSRRFRKGSLGSSSSDEAPDFSDTGHRSDENNSERLEHYDIEVASLGYSEVSYQYDPNTFRDHSLNLREPPGLSAAEIERLRRQTPSGSLLDAVSSISGEGAPTIDKLSSVLEVPDTSSESSDDTFTCSEFEYDNDELSREENDRGSMVFSKLAGGETMLSENNLSDRTELEGRASRLGSLSTLNFSDDEIIPTAFSNRPMNGSKGVFNWDDVLNWGLRYHNLRGVYKDIAQLKDTSNPTLSNDGEYV</sequence>
<feature type="domain" description="Cadherin" evidence="21">
    <location>
        <begin position="2984"/>
        <end position="3069"/>
    </location>
</feature>
<dbReference type="FunFam" id="2.60.40.60:FF:000275">
    <property type="entry name" value="Si:dkey-30k22.7"/>
    <property type="match status" value="1"/>
</dbReference>